<dbReference type="Proteomes" id="UP000502196">
    <property type="component" value="Chromosome"/>
</dbReference>
<dbReference type="UniPathway" id="UPA00135">
    <property type="reaction ID" value="UER00196"/>
</dbReference>
<dbReference type="PROSITE" id="PS00670">
    <property type="entry name" value="D_2_HYDROXYACID_DH_2"/>
    <property type="match status" value="1"/>
</dbReference>
<evidence type="ECO:0000256" key="1">
    <source>
        <dbReference type="ARBA" id="ARBA00003800"/>
    </source>
</evidence>
<evidence type="ECO:0000259" key="12">
    <source>
        <dbReference type="PROSITE" id="PS51671"/>
    </source>
</evidence>
<keyword evidence="7 11" id="KW-0520">NAD</keyword>
<keyword evidence="6 11" id="KW-0560">Oxidoreductase</keyword>
<dbReference type="PANTHER" id="PTHR42789:SF1">
    <property type="entry name" value="D-ISOMER SPECIFIC 2-HYDROXYACID DEHYDROGENASE FAMILY PROTEIN (AFU_ORTHOLOGUE AFUA_6G10090)"/>
    <property type="match status" value="1"/>
</dbReference>
<comment type="catalytic activity">
    <reaction evidence="10 11">
        <text>(2R)-3-phosphoglycerate + NAD(+) = 3-phosphooxypyruvate + NADH + H(+)</text>
        <dbReference type="Rhea" id="RHEA:12641"/>
        <dbReference type="ChEBI" id="CHEBI:15378"/>
        <dbReference type="ChEBI" id="CHEBI:18110"/>
        <dbReference type="ChEBI" id="CHEBI:57540"/>
        <dbReference type="ChEBI" id="CHEBI:57945"/>
        <dbReference type="ChEBI" id="CHEBI:58272"/>
        <dbReference type="EC" id="1.1.1.95"/>
    </reaction>
</comment>
<dbReference type="FunFam" id="3.30.1330.90:FF:000003">
    <property type="entry name" value="D-3-phosphoglycerate dehydrogenase"/>
    <property type="match status" value="1"/>
</dbReference>
<evidence type="ECO:0000256" key="10">
    <source>
        <dbReference type="ARBA" id="ARBA00048731"/>
    </source>
</evidence>
<evidence type="ECO:0000313" key="14">
    <source>
        <dbReference type="Proteomes" id="UP000502196"/>
    </source>
</evidence>
<gene>
    <name evidence="13" type="primary">serA</name>
    <name evidence="13" type="ORF">COOX1_1604</name>
</gene>
<dbReference type="InterPro" id="IPR006139">
    <property type="entry name" value="D-isomer_2_OHA_DH_cat_dom"/>
</dbReference>
<dbReference type="InterPro" id="IPR050857">
    <property type="entry name" value="D-2-hydroxyacid_DH"/>
</dbReference>
<dbReference type="FunFam" id="3.40.50.720:FF:000021">
    <property type="entry name" value="D-3-phosphoglycerate dehydrogenase"/>
    <property type="match status" value="1"/>
</dbReference>
<evidence type="ECO:0000256" key="9">
    <source>
        <dbReference type="ARBA" id="ARBA00048126"/>
    </source>
</evidence>
<dbReference type="SUPFAM" id="SSF143548">
    <property type="entry name" value="Serine metabolism enzymes domain"/>
    <property type="match status" value="1"/>
</dbReference>
<dbReference type="SUPFAM" id="SSF52283">
    <property type="entry name" value="Formate/glycerate dehydrogenase catalytic domain-like"/>
    <property type="match status" value="1"/>
</dbReference>
<evidence type="ECO:0000256" key="11">
    <source>
        <dbReference type="RuleBase" id="RU363003"/>
    </source>
</evidence>
<organism evidence="13 14">
    <name type="scientific">Kyrpidia spormannii</name>
    <dbReference type="NCBI Taxonomy" id="2055160"/>
    <lineage>
        <taxon>Bacteria</taxon>
        <taxon>Bacillati</taxon>
        <taxon>Bacillota</taxon>
        <taxon>Bacilli</taxon>
        <taxon>Bacillales</taxon>
        <taxon>Alicyclobacillaceae</taxon>
        <taxon>Kyrpidia</taxon>
    </lineage>
</organism>
<dbReference type="CDD" id="cd12173">
    <property type="entry name" value="PGDH_4"/>
    <property type="match status" value="1"/>
</dbReference>
<proteinExistence type="inferred from homology"/>
<evidence type="ECO:0000256" key="4">
    <source>
        <dbReference type="ARBA" id="ARBA00021582"/>
    </source>
</evidence>
<evidence type="ECO:0000313" key="13">
    <source>
        <dbReference type="EMBL" id="CAB3392825.1"/>
    </source>
</evidence>
<dbReference type="EMBL" id="LR792683">
    <property type="protein sequence ID" value="CAB3392825.1"/>
    <property type="molecule type" value="Genomic_DNA"/>
</dbReference>
<dbReference type="GO" id="GO:0006564">
    <property type="term" value="P:L-serine biosynthetic process"/>
    <property type="evidence" value="ECO:0007669"/>
    <property type="project" value="UniProtKB-UniRule"/>
</dbReference>
<comment type="catalytic activity">
    <reaction evidence="9">
        <text>(R)-2-hydroxyglutarate + NAD(+) = 2-oxoglutarate + NADH + H(+)</text>
        <dbReference type="Rhea" id="RHEA:49612"/>
        <dbReference type="ChEBI" id="CHEBI:15378"/>
        <dbReference type="ChEBI" id="CHEBI:15801"/>
        <dbReference type="ChEBI" id="CHEBI:16810"/>
        <dbReference type="ChEBI" id="CHEBI:57540"/>
        <dbReference type="ChEBI" id="CHEBI:57945"/>
        <dbReference type="EC" id="1.1.1.399"/>
    </reaction>
</comment>
<dbReference type="InterPro" id="IPR036291">
    <property type="entry name" value="NAD(P)-bd_dom_sf"/>
</dbReference>
<dbReference type="Pfam" id="PF19304">
    <property type="entry name" value="PGDH_inter"/>
    <property type="match status" value="1"/>
</dbReference>
<evidence type="ECO:0000256" key="2">
    <source>
        <dbReference type="ARBA" id="ARBA00005216"/>
    </source>
</evidence>
<dbReference type="InterPro" id="IPR029752">
    <property type="entry name" value="D-isomer_DH_CS1"/>
</dbReference>
<protein>
    <recommendedName>
        <fullName evidence="4 11">D-3-phosphoglycerate dehydrogenase</fullName>
        <ecNumber evidence="11">1.1.1.95</ecNumber>
    </recommendedName>
</protein>
<dbReference type="EC" id="1.1.1.95" evidence="11"/>
<comment type="similarity">
    <text evidence="3 11">Belongs to the D-isomer specific 2-hydroxyacid dehydrogenase family.</text>
</comment>
<dbReference type="AlphaFoldDB" id="A0A6F9E4Z9"/>
<dbReference type="InterPro" id="IPR029753">
    <property type="entry name" value="D-isomer_DH_CS"/>
</dbReference>
<accession>A0A6F9E4Z9</accession>
<dbReference type="Pfam" id="PF02826">
    <property type="entry name" value="2-Hacid_dh_C"/>
    <property type="match status" value="1"/>
</dbReference>
<evidence type="ECO:0000256" key="6">
    <source>
        <dbReference type="ARBA" id="ARBA00023002"/>
    </source>
</evidence>
<keyword evidence="5 11" id="KW-0028">Amino-acid biosynthesis</keyword>
<dbReference type="PROSITE" id="PS00065">
    <property type="entry name" value="D_2_HYDROXYACID_DH_1"/>
    <property type="match status" value="1"/>
</dbReference>
<evidence type="ECO:0000256" key="8">
    <source>
        <dbReference type="ARBA" id="ARBA00023299"/>
    </source>
</evidence>
<dbReference type="InterPro" id="IPR045865">
    <property type="entry name" value="ACT-like_dom_sf"/>
</dbReference>
<comment type="pathway">
    <text evidence="2 11">Amino-acid biosynthesis; L-serine biosynthesis; L-serine from 3-phospho-D-glycerate: step 1/3.</text>
</comment>
<dbReference type="FunFam" id="3.30.70.260:FF:000008">
    <property type="entry name" value="D-3-phosphoglycerate dehydrogenase, chloroplastic"/>
    <property type="match status" value="1"/>
</dbReference>
<feature type="domain" description="ACT" evidence="12">
    <location>
        <begin position="455"/>
        <end position="527"/>
    </location>
</feature>
<evidence type="ECO:0000256" key="5">
    <source>
        <dbReference type="ARBA" id="ARBA00022605"/>
    </source>
</evidence>
<dbReference type="CDD" id="cd04902">
    <property type="entry name" value="ACT_3PGDH-xct"/>
    <property type="match status" value="1"/>
</dbReference>
<dbReference type="InterPro" id="IPR029009">
    <property type="entry name" value="ASB_dom_sf"/>
</dbReference>
<dbReference type="NCBIfam" id="TIGR01327">
    <property type="entry name" value="PGDH"/>
    <property type="match status" value="1"/>
</dbReference>
<evidence type="ECO:0000256" key="7">
    <source>
        <dbReference type="ARBA" id="ARBA00023027"/>
    </source>
</evidence>
<dbReference type="InterPro" id="IPR002912">
    <property type="entry name" value="ACT_dom"/>
</dbReference>
<dbReference type="PROSITE" id="PS51671">
    <property type="entry name" value="ACT"/>
    <property type="match status" value="1"/>
</dbReference>
<dbReference type="Gene3D" id="3.40.50.720">
    <property type="entry name" value="NAD(P)-binding Rossmann-like Domain"/>
    <property type="match status" value="2"/>
</dbReference>
<dbReference type="InterPro" id="IPR006236">
    <property type="entry name" value="PGDH"/>
</dbReference>
<dbReference type="InterPro" id="IPR045626">
    <property type="entry name" value="PGDH_ASB_dom"/>
</dbReference>
<dbReference type="PROSITE" id="PS00671">
    <property type="entry name" value="D_2_HYDROXYACID_DH_3"/>
    <property type="match status" value="1"/>
</dbReference>
<dbReference type="RefSeq" id="WP_170085490.1">
    <property type="nucleotide sequence ID" value="NZ_CP047971.1"/>
</dbReference>
<keyword evidence="8 11" id="KW-0718">Serine biosynthesis</keyword>
<dbReference type="GO" id="GO:0051287">
    <property type="term" value="F:NAD binding"/>
    <property type="evidence" value="ECO:0007669"/>
    <property type="project" value="UniProtKB-UniRule"/>
</dbReference>
<dbReference type="Gene3D" id="3.30.70.260">
    <property type="match status" value="1"/>
</dbReference>
<dbReference type="InterPro" id="IPR006140">
    <property type="entry name" value="D-isomer_DH_NAD-bd"/>
</dbReference>
<dbReference type="SUPFAM" id="SSF55021">
    <property type="entry name" value="ACT-like"/>
    <property type="match status" value="1"/>
</dbReference>
<reference evidence="13 14" key="1">
    <citation type="submission" date="2020-04" db="EMBL/GenBank/DDBJ databases">
        <authorList>
            <person name="Hogendoorn C."/>
        </authorList>
    </citation>
    <scope>NUCLEOTIDE SEQUENCE [LARGE SCALE GENOMIC DNA]</scope>
    <source>
        <strain evidence="13">COOX1</strain>
    </source>
</reference>
<dbReference type="Gene3D" id="3.30.1330.90">
    <property type="entry name" value="D-3-phosphoglycerate dehydrogenase, domain 3"/>
    <property type="match status" value="1"/>
</dbReference>
<comment type="function">
    <text evidence="1">Catalyzes the reversible oxidation of 3-phospho-D-glycerate to 3-phosphonooxypyruvate, the first step of the phosphorylated L-serine biosynthesis pathway. Also catalyzes the reversible oxidation of 2-hydroxyglutarate to 2-oxoglutarate.</text>
</comment>
<dbReference type="SUPFAM" id="SSF51735">
    <property type="entry name" value="NAD(P)-binding Rossmann-fold domains"/>
    <property type="match status" value="1"/>
</dbReference>
<evidence type="ECO:0000256" key="3">
    <source>
        <dbReference type="ARBA" id="ARBA00005854"/>
    </source>
</evidence>
<dbReference type="GO" id="GO:0004617">
    <property type="term" value="F:phosphoglycerate dehydrogenase activity"/>
    <property type="evidence" value="ECO:0007669"/>
    <property type="project" value="UniProtKB-UniRule"/>
</dbReference>
<dbReference type="Pfam" id="PF01842">
    <property type="entry name" value="ACT"/>
    <property type="match status" value="1"/>
</dbReference>
<dbReference type="PANTHER" id="PTHR42789">
    <property type="entry name" value="D-ISOMER SPECIFIC 2-HYDROXYACID DEHYDROGENASE FAMILY PROTEIN (AFU_ORTHOLOGUE AFUA_6G10090)"/>
    <property type="match status" value="1"/>
</dbReference>
<sequence length="527" mass="56037">MFKILVSDAISEEGLKKLMDAPDVQVDIRPGLPPEELKALIGEYDALLVRSQTKVTADLLAGARNLKAVGRAGVGVDNIDIEAATRRGIIVVNAPDGNTISTAEHTFAMLMALARNIPQAYASIQSGKWDRKSFVGVELRGKTLGIVGLGRIGTEVAKRAMAFGMTVLAYDPFLTRERADQLGVESVSVDDICRRADFITVHTPLTKETRHMISGPQFALMKKGVRILNCARGGIIDEKALLAALEDGTVGGAALDVFEEEPPKNNPLLASNRVIATPHLGASTVEAQINVAIDVGEEILNILHDRPFKNAVNLPSLPAEVMRAVQPYLTLGEKLGQLISQIAVGRLSAIEVTYGGAVAEREVAPVSRTILKGILSYHHGDEVNYVNAPFIAETLGIKVTETKTGRHKVFNDWISVQLTTDEGTHSAAGTLFNGLGPRIVQIDGYSVDVAPQGTLLITRHIDQPGIIGQVGSLLGAAGVNIAAMQVGRKELGGQAVMVLAVDKPVDAETLANIGQVPGILAVRDVSL</sequence>
<name>A0A6F9E4Z9_9BACL</name>
<dbReference type="Pfam" id="PF00389">
    <property type="entry name" value="2-Hacid_dh"/>
    <property type="match status" value="1"/>
</dbReference>